<evidence type="ECO:0000256" key="17">
    <source>
        <dbReference type="ARBA" id="ARBA00023157"/>
    </source>
</evidence>
<evidence type="ECO:0000256" key="22">
    <source>
        <dbReference type="PIRSR" id="PIRSR000615-1"/>
    </source>
</evidence>
<dbReference type="FunFam" id="3.30.200.20:FF:000025">
    <property type="entry name" value="Platelet-derived growth factor receptor alpha"/>
    <property type="match status" value="1"/>
</dbReference>
<evidence type="ECO:0000256" key="1">
    <source>
        <dbReference type="ARBA" id="ARBA00004251"/>
    </source>
</evidence>
<feature type="domain" description="Ig-like" evidence="31">
    <location>
        <begin position="29"/>
        <end position="105"/>
    </location>
</feature>
<evidence type="ECO:0000256" key="10">
    <source>
        <dbReference type="ARBA" id="ARBA00022741"/>
    </source>
</evidence>
<evidence type="ECO:0000256" key="3">
    <source>
        <dbReference type="ARBA" id="ARBA00022473"/>
    </source>
</evidence>
<evidence type="ECO:0000256" key="14">
    <source>
        <dbReference type="ARBA" id="ARBA00022989"/>
    </source>
</evidence>
<dbReference type="InterPro" id="IPR000719">
    <property type="entry name" value="Prot_kinase_dom"/>
</dbReference>
<dbReference type="GO" id="GO:0001525">
    <property type="term" value="P:angiogenesis"/>
    <property type="evidence" value="ECO:0007669"/>
    <property type="project" value="TreeGrafter"/>
</dbReference>
<dbReference type="Pfam" id="PF25305">
    <property type="entry name" value="Ig_PDGFR_d4"/>
    <property type="match status" value="1"/>
</dbReference>
<dbReference type="PIRSF" id="PIRSF000615">
    <property type="entry name" value="TyrPK_CSF1-R"/>
    <property type="match status" value="1"/>
</dbReference>
<evidence type="ECO:0000256" key="15">
    <source>
        <dbReference type="ARBA" id="ARBA00023136"/>
    </source>
</evidence>
<feature type="binding site" evidence="23">
    <location>
        <position position="805"/>
    </location>
    <ligand>
        <name>ATP</name>
        <dbReference type="ChEBI" id="CHEBI:30616"/>
    </ligand>
</feature>
<evidence type="ECO:0000256" key="26">
    <source>
        <dbReference type="PROSITE-ProRule" id="PRU10141"/>
    </source>
</evidence>
<dbReference type="FunFam" id="1.10.510.10:FF:000140">
    <property type="entry name" value="Platelet-derived growth factor receptor beta"/>
    <property type="match status" value="1"/>
</dbReference>
<feature type="binding site" evidence="24">
    <location>
        <position position="819"/>
    </location>
    <ligand>
        <name>Mg(2+)</name>
        <dbReference type="ChEBI" id="CHEBI:18420"/>
    </ligand>
</feature>
<evidence type="ECO:0000256" key="8">
    <source>
        <dbReference type="ARBA" id="ARBA00022692"/>
    </source>
</evidence>
<feature type="transmembrane region" description="Helical" evidence="29">
    <location>
        <begin position="521"/>
        <end position="545"/>
    </location>
</feature>
<dbReference type="AlphaFoldDB" id="A0A8C4SSY9"/>
<feature type="site" description="Important for interaction with phosphotyrosine-binding proteins" evidence="25">
    <location>
        <position position="945"/>
    </location>
</feature>
<dbReference type="InterPro" id="IPR008266">
    <property type="entry name" value="Tyr_kinase_AS"/>
</dbReference>
<reference evidence="32" key="1">
    <citation type="submission" date="2021-06" db="EMBL/GenBank/DDBJ databases">
        <authorList>
            <consortium name="Wellcome Sanger Institute Data Sharing"/>
        </authorList>
    </citation>
    <scope>NUCLEOTIDE SEQUENCE [LARGE SCALE GENOMIC DNA]</scope>
</reference>
<evidence type="ECO:0000256" key="24">
    <source>
        <dbReference type="PIRSR" id="PIRSR000615-3"/>
    </source>
</evidence>
<dbReference type="InterPro" id="IPR013783">
    <property type="entry name" value="Ig-like_fold"/>
</dbReference>
<dbReference type="PROSITE" id="PS50011">
    <property type="entry name" value="PROTEIN_KINASE_DOM"/>
    <property type="match status" value="1"/>
</dbReference>
<evidence type="ECO:0000256" key="9">
    <source>
        <dbReference type="ARBA" id="ARBA00022737"/>
    </source>
</evidence>
<evidence type="ECO:0000259" key="30">
    <source>
        <dbReference type="PROSITE" id="PS50011"/>
    </source>
</evidence>
<keyword evidence="19" id="KW-0325">Glycoprotein</keyword>
<organism evidence="32 33">
    <name type="scientific">Erpetoichthys calabaricus</name>
    <name type="common">Rope fish</name>
    <name type="synonym">Calamoichthys calabaricus</name>
    <dbReference type="NCBI Taxonomy" id="27687"/>
    <lineage>
        <taxon>Eukaryota</taxon>
        <taxon>Metazoa</taxon>
        <taxon>Chordata</taxon>
        <taxon>Craniata</taxon>
        <taxon>Vertebrata</taxon>
        <taxon>Euteleostomi</taxon>
        <taxon>Actinopterygii</taxon>
        <taxon>Polypteriformes</taxon>
        <taxon>Polypteridae</taxon>
        <taxon>Erpetoichthys</taxon>
    </lineage>
</organism>
<keyword evidence="18 27" id="KW-0675">Receptor</keyword>
<dbReference type="Pfam" id="PF07679">
    <property type="entry name" value="I-set"/>
    <property type="match status" value="1"/>
</dbReference>
<feature type="binding site" evidence="23">
    <location>
        <begin position="671"/>
        <end position="677"/>
    </location>
    <ligand>
        <name>ATP</name>
        <dbReference type="ChEBI" id="CHEBI:30616"/>
    </ligand>
</feature>
<dbReference type="SMART" id="SM00219">
    <property type="entry name" value="TyrKc"/>
    <property type="match status" value="1"/>
</dbReference>
<dbReference type="PROSITE" id="PS50835">
    <property type="entry name" value="IG_LIKE"/>
    <property type="match status" value="4"/>
</dbReference>
<dbReference type="GO" id="GO:0005019">
    <property type="term" value="F:platelet-derived growth factor beta-receptor activity"/>
    <property type="evidence" value="ECO:0007669"/>
    <property type="project" value="TreeGrafter"/>
</dbReference>
<feature type="binding site" evidence="24">
    <location>
        <position position="806"/>
    </location>
    <ligand>
        <name>Mg(2+)</name>
        <dbReference type="ChEBI" id="CHEBI:18420"/>
    </ligand>
</feature>
<feature type="binding site" evidence="23 26">
    <location>
        <position position="623"/>
    </location>
    <ligand>
        <name>ATP</name>
        <dbReference type="ChEBI" id="CHEBI:30616"/>
    </ligand>
</feature>
<evidence type="ECO:0000256" key="2">
    <source>
        <dbReference type="ARBA" id="ARBA00011902"/>
    </source>
</evidence>
<dbReference type="PRINTS" id="PR01832">
    <property type="entry name" value="VEGFRECEPTOR"/>
</dbReference>
<evidence type="ECO:0000256" key="29">
    <source>
        <dbReference type="SAM" id="Phobius"/>
    </source>
</evidence>
<keyword evidence="15 29" id="KW-0472">Membrane</keyword>
<feature type="domain" description="Ig-like" evidence="31">
    <location>
        <begin position="202"/>
        <end position="299"/>
    </location>
</feature>
<feature type="binding site" evidence="24">
    <location>
        <position position="568"/>
    </location>
    <ligand>
        <name>Mg(2+)</name>
        <dbReference type="ChEBI" id="CHEBI:18420"/>
    </ligand>
</feature>
<dbReference type="CDD" id="cd00096">
    <property type="entry name" value="Ig"/>
    <property type="match status" value="1"/>
</dbReference>
<dbReference type="GO" id="GO:0001667">
    <property type="term" value="P:ameboidal-type cell migration"/>
    <property type="evidence" value="ECO:0007669"/>
    <property type="project" value="UniProtKB-ARBA"/>
</dbReference>
<evidence type="ECO:0000256" key="28">
    <source>
        <dbReference type="SAM" id="MobiDB-lite"/>
    </source>
</evidence>
<reference evidence="32" key="2">
    <citation type="submission" date="2025-08" db="UniProtKB">
        <authorList>
            <consortium name="Ensembl"/>
        </authorList>
    </citation>
    <scope>IDENTIFICATION</scope>
</reference>
<evidence type="ECO:0000256" key="16">
    <source>
        <dbReference type="ARBA" id="ARBA00023137"/>
    </source>
</evidence>
<dbReference type="PANTHER" id="PTHR24416:SF53">
    <property type="entry name" value="PLATELET-DERIVED GROWTH FACTOR RECEPTOR BETA"/>
    <property type="match status" value="1"/>
</dbReference>
<keyword evidence="6" id="KW-0597">Phosphoprotein</keyword>
<dbReference type="SMART" id="SM00409">
    <property type="entry name" value="IG"/>
    <property type="match status" value="3"/>
</dbReference>
<dbReference type="GO" id="GO:0060326">
    <property type="term" value="P:cell chemotaxis"/>
    <property type="evidence" value="ECO:0007669"/>
    <property type="project" value="TreeGrafter"/>
</dbReference>
<evidence type="ECO:0000256" key="13">
    <source>
        <dbReference type="ARBA" id="ARBA00022843"/>
    </source>
</evidence>
<keyword evidence="11" id="KW-0418">Kinase</keyword>
<dbReference type="Ensembl" id="ENSECRT00000021567.1">
    <property type="protein sequence ID" value="ENSECRP00000021110.1"/>
    <property type="gene ID" value="ENSECRG00000014164.1"/>
</dbReference>
<name>A0A8C4SSY9_ERPCA</name>
<keyword evidence="20 27" id="KW-0393">Immunoglobulin domain</keyword>
<keyword evidence="16" id="KW-0829">Tyrosine-protein kinase</keyword>
<dbReference type="InterPro" id="IPR003599">
    <property type="entry name" value="Ig_sub"/>
</dbReference>
<keyword evidence="17" id="KW-1015">Disulfide bond</keyword>
<dbReference type="InterPro" id="IPR011009">
    <property type="entry name" value="Kinase-like_dom_sf"/>
</dbReference>
<dbReference type="InterPro" id="IPR017441">
    <property type="entry name" value="Protein_kinase_ATP_BS"/>
</dbReference>
<comment type="subcellular location">
    <subcellularLocation>
        <location evidence="1">Cell membrane</location>
        <topology evidence="1">Single-pass type I membrane protein</topology>
    </subcellularLocation>
    <subcellularLocation>
        <location evidence="27">Membrane</location>
        <topology evidence="27">Single-pass type I membrane protein</topology>
    </subcellularLocation>
</comment>
<dbReference type="PROSITE" id="PS00109">
    <property type="entry name" value="PROTEIN_KINASE_TYR"/>
    <property type="match status" value="1"/>
</dbReference>
<dbReference type="GO" id="GO:0048407">
    <property type="term" value="F:platelet-derived growth factor binding"/>
    <property type="evidence" value="ECO:0007669"/>
    <property type="project" value="TreeGrafter"/>
</dbReference>
<dbReference type="Gene3D" id="3.30.200.20">
    <property type="entry name" value="Phosphorylase Kinase, domain 1"/>
    <property type="match status" value="1"/>
</dbReference>
<dbReference type="Proteomes" id="UP000694620">
    <property type="component" value="Chromosome 11"/>
</dbReference>
<comment type="catalytic activity">
    <reaction evidence="21">
        <text>L-tyrosyl-[protein] + ATP = O-phospho-L-tyrosyl-[protein] + ADP + H(+)</text>
        <dbReference type="Rhea" id="RHEA:10596"/>
        <dbReference type="Rhea" id="RHEA-COMP:10136"/>
        <dbReference type="Rhea" id="RHEA-COMP:20101"/>
        <dbReference type="ChEBI" id="CHEBI:15378"/>
        <dbReference type="ChEBI" id="CHEBI:30616"/>
        <dbReference type="ChEBI" id="CHEBI:46858"/>
        <dbReference type="ChEBI" id="CHEBI:61978"/>
        <dbReference type="ChEBI" id="CHEBI:456216"/>
        <dbReference type="EC" id="2.7.10.1"/>
    </reaction>
</comment>
<protein>
    <recommendedName>
        <fullName evidence="2">receptor protein-tyrosine kinase</fullName>
        <ecNumber evidence="2">2.7.10.1</ecNumber>
    </recommendedName>
</protein>
<dbReference type="GO" id="GO:0046872">
    <property type="term" value="F:metal ion binding"/>
    <property type="evidence" value="ECO:0007669"/>
    <property type="project" value="UniProtKB-KW"/>
</dbReference>
<keyword evidence="3" id="KW-0217">Developmental protein</keyword>
<evidence type="ECO:0000256" key="19">
    <source>
        <dbReference type="ARBA" id="ARBA00023180"/>
    </source>
</evidence>
<feature type="binding site" evidence="23">
    <location>
        <begin position="596"/>
        <end position="603"/>
    </location>
    <ligand>
        <name>ATP</name>
        <dbReference type="ChEBI" id="CHEBI:30616"/>
    </ligand>
</feature>
<evidence type="ECO:0000256" key="18">
    <source>
        <dbReference type="ARBA" id="ARBA00023170"/>
    </source>
</evidence>
<feature type="compositionally biased region" description="Basic and acidic residues" evidence="28">
    <location>
        <begin position="1000"/>
        <end position="1017"/>
    </location>
</feature>
<dbReference type="InterPro" id="IPR050122">
    <property type="entry name" value="RTK"/>
</dbReference>
<dbReference type="SMART" id="SM00408">
    <property type="entry name" value="IGc2"/>
    <property type="match status" value="4"/>
</dbReference>
<sequence>KKHTDIKRYHIVFQYMFTILSTCSATTGPTISPEDRQITVELHSTFMLSCSGSENILWRHRDGLIVTPVEVINGVYKSNLTLHNVSGAHTGLYTCHYKTSEAKATSTYIFVPDPQLWFLPVDYKNSVVMKTAAEATIPCLVTNPETEVTLYEKKSMQPIEGVYQPTEGFTGIVEDKAYFCKATMKDEDQDSDLFYVYSIEVPEVFRAFINASKQVVKQGEPLVVNCTTHGSELALFNWDYPRKFNKTIEPVTDVTAGAEWNLRSILNITSVSLQDSGTYICRVSQGIHEEEAEDQINITVIENGFVRLTSELPTNLSAKLHESFSLQMMIEAYPVPVIKWLKDNMTLVDNMNEVSIETEASEETRYSTTLTLVRINSEQNGIYTVQVSNEYDDQELSFHLQVNVPPHMLELSDHHPTEEGHAVVCAAEGMPAPEIEWYTCNKKTKCSFKDISWSPLSTYPENISSQTNVSFNESRRVFVSRSVVVFKKVQSLLSVRCIARNELGTKLQDVRLVSNSLNSQVAVISAILALLVIALVALIVLIILWRKKPRYEIRWKVIESVSSDGHEYIYVDPMHLPYDPSWEFPRDSLVLGRTLGSGAFGRVVEATAYGLSHSQSANKVAVKMLKSTARRSETQALMSELKIMSHLGPHLNIVNLLGACTKRGPIYLITEFCRYGDLVDYLHRNKHTFLQYYADKSRRDTEIYVTLTSESDGGYMDMSKDDSTEYVAMQSDSIKYADIEPAVYETPYQRDSYQGQGQERVNNSLVINESPVLSFTDLVGFSYQVAKGMDFLASKNCVHRDLAARNVLICEGKLVKICDFGLARDIMHDSNYISKGSTFLPLKWMAPESIFHNLYTTQSDVWSYGILLWEIFTLGGTPYPNLPMNELFYTALKRGYRMCKPTHATDEIYEVMQKCWDEKFEKRPEFTSLVHSVGNLLAESYKKKYDQVDEEFFKSDHPAVVRTKPRILGRDNLRPASSSSERPDSALSPDNEYIIPIPDPKPEEAEVKVAETETNTK</sequence>
<dbReference type="InterPro" id="IPR007110">
    <property type="entry name" value="Ig-like_dom"/>
</dbReference>
<dbReference type="Gene3D" id="1.10.510.10">
    <property type="entry name" value="Transferase(Phosphotransferase) domain 1"/>
    <property type="match status" value="1"/>
</dbReference>
<dbReference type="Gene3D" id="2.60.40.10">
    <property type="entry name" value="Immunoglobulins"/>
    <property type="match status" value="5"/>
</dbReference>
<keyword evidence="12 23" id="KW-0067">ATP-binding</keyword>
<evidence type="ECO:0000256" key="21">
    <source>
        <dbReference type="ARBA" id="ARBA00051243"/>
    </source>
</evidence>
<dbReference type="InterPro" id="IPR036179">
    <property type="entry name" value="Ig-like_dom_sf"/>
</dbReference>
<dbReference type="PROSITE" id="PS00107">
    <property type="entry name" value="PROTEIN_KINASE_ATP"/>
    <property type="match status" value="1"/>
</dbReference>
<feature type="domain" description="Protein kinase" evidence="30">
    <location>
        <begin position="589"/>
        <end position="953"/>
    </location>
</feature>
<evidence type="ECO:0000256" key="7">
    <source>
        <dbReference type="ARBA" id="ARBA00022679"/>
    </source>
</evidence>
<gene>
    <name evidence="32" type="primary">PDGFRB</name>
</gene>
<feature type="active site" description="Proton acceptor" evidence="22">
    <location>
        <position position="801"/>
    </location>
</feature>
<dbReference type="GeneTree" id="ENSGT00940000157138"/>
<evidence type="ECO:0000256" key="20">
    <source>
        <dbReference type="ARBA" id="ARBA00023319"/>
    </source>
</evidence>
<dbReference type="SUPFAM" id="SSF56112">
    <property type="entry name" value="Protein kinase-like (PK-like)"/>
    <property type="match status" value="1"/>
</dbReference>
<evidence type="ECO:0000256" key="23">
    <source>
        <dbReference type="PIRSR" id="PIRSR000615-2"/>
    </source>
</evidence>
<dbReference type="Pfam" id="PF13895">
    <property type="entry name" value="Ig_2"/>
    <property type="match status" value="1"/>
</dbReference>
<proteinExistence type="inferred from homology"/>
<dbReference type="InterPro" id="IPR020635">
    <property type="entry name" value="Tyr_kinase_cat_dom"/>
</dbReference>
<keyword evidence="14 29" id="KW-1133">Transmembrane helix</keyword>
<dbReference type="InterPro" id="IPR001824">
    <property type="entry name" value="Tyr_kinase_rcpt_3_CS"/>
</dbReference>
<keyword evidence="4" id="KW-1003">Cell membrane</keyword>
<reference evidence="32" key="3">
    <citation type="submission" date="2025-09" db="UniProtKB">
        <authorList>
            <consortium name="Ensembl"/>
        </authorList>
    </citation>
    <scope>IDENTIFICATION</scope>
</reference>
<evidence type="ECO:0000256" key="5">
    <source>
        <dbReference type="ARBA" id="ARBA00022500"/>
    </source>
</evidence>
<keyword evidence="8 27" id="KW-0812">Transmembrane</keyword>
<dbReference type="InterPro" id="IPR001245">
    <property type="entry name" value="Ser-Thr/Tyr_kinase_cat_dom"/>
</dbReference>
<keyword evidence="13" id="KW-0832">Ubl conjugation</keyword>
<dbReference type="PANTHER" id="PTHR24416">
    <property type="entry name" value="TYROSINE-PROTEIN KINASE RECEPTOR"/>
    <property type="match status" value="1"/>
</dbReference>
<comment type="similarity">
    <text evidence="27">Belongs to the protein kinase superfamily. Tyr protein kinase family. CSF-1/PDGF receptor subfamily.</text>
</comment>
<dbReference type="InterPro" id="IPR003598">
    <property type="entry name" value="Ig_sub2"/>
</dbReference>
<accession>A0A8C4SSY9</accession>
<feature type="domain" description="Ig-like" evidence="31">
    <location>
        <begin position="406"/>
        <end position="514"/>
    </location>
</feature>
<evidence type="ECO:0000256" key="6">
    <source>
        <dbReference type="ARBA" id="ARBA00022553"/>
    </source>
</evidence>
<keyword evidence="7" id="KW-0808">Transferase</keyword>
<evidence type="ECO:0000259" key="31">
    <source>
        <dbReference type="PROSITE" id="PS50835"/>
    </source>
</evidence>
<keyword evidence="5" id="KW-0145">Chemotaxis</keyword>
<evidence type="ECO:0000313" key="32">
    <source>
        <dbReference type="Ensembl" id="ENSECRP00000021110.1"/>
    </source>
</evidence>
<evidence type="ECO:0000256" key="12">
    <source>
        <dbReference type="ARBA" id="ARBA00022840"/>
    </source>
</evidence>
<evidence type="ECO:0000256" key="25">
    <source>
        <dbReference type="PIRSR" id="PIRSR000615-4"/>
    </source>
</evidence>
<dbReference type="InterPro" id="IPR013098">
    <property type="entry name" value="Ig_I-set"/>
</dbReference>
<dbReference type="GO" id="GO:0005524">
    <property type="term" value="F:ATP binding"/>
    <property type="evidence" value="ECO:0007669"/>
    <property type="project" value="UniProtKB-UniRule"/>
</dbReference>
<keyword evidence="24" id="KW-0460">Magnesium</keyword>
<dbReference type="FunFam" id="2.60.40.10:FF:000223">
    <property type="entry name" value="Platelet-derived growth factor receptor beta"/>
    <property type="match status" value="1"/>
</dbReference>
<evidence type="ECO:0000256" key="27">
    <source>
        <dbReference type="RuleBase" id="RU000311"/>
    </source>
</evidence>
<dbReference type="GO" id="GO:0014911">
    <property type="term" value="P:positive regulation of smooth muscle cell migration"/>
    <property type="evidence" value="ECO:0007669"/>
    <property type="project" value="TreeGrafter"/>
</dbReference>
<keyword evidence="33" id="KW-1185">Reference proteome</keyword>
<dbReference type="SUPFAM" id="SSF48726">
    <property type="entry name" value="Immunoglobulin"/>
    <property type="match status" value="3"/>
</dbReference>
<feature type="domain" description="Ig-like" evidence="31">
    <location>
        <begin position="334"/>
        <end position="397"/>
    </location>
</feature>
<dbReference type="GO" id="GO:0005886">
    <property type="term" value="C:plasma membrane"/>
    <property type="evidence" value="ECO:0007669"/>
    <property type="project" value="UniProtKB-SubCell"/>
</dbReference>
<dbReference type="EC" id="2.7.10.1" evidence="2"/>
<evidence type="ECO:0000256" key="4">
    <source>
        <dbReference type="ARBA" id="ARBA00022475"/>
    </source>
</evidence>
<evidence type="ECO:0000256" key="11">
    <source>
        <dbReference type="ARBA" id="ARBA00022777"/>
    </source>
</evidence>
<keyword evidence="24" id="KW-0479">Metal-binding</keyword>
<feature type="region of interest" description="Disordered" evidence="28">
    <location>
        <begin position="968"/>
        <end position="1017"/>
    </location>
</feature>
<dbReference type="GO" id="GO:0043235">
    <property type="term" value="C:receptor complex"/>
    <property type="evidence" value="ECO:0007669"/>
    <property type="project" value="TreeGrafter"/>
</dbReference>
<dbReference type="PROSITE" id="PS00240">
    <property type="entry name" value="RECEPTOR_TYR_KIN_III"/>
    <property type="match status" value="1"/>
</dbReference>
<evidence type="ECO:0000313" key="33">
    <source>
        <dbReference type="Proteomes" id="UP000694620"/>
    </source>
</evidence>
<dbReference type="Pfam" id="PF07714">
    <property type="entry name" value="PK_Tyr_Ser-Thr"/>
    <property type="match status" value="1"/>
</dbReference>
<keyword evidence="10 23" id="KW-0547">Nucleotide-binding</keyword>
<keyword evidence="9" id="KW-0677">Repeat</keyword>